<dbReference type="GeneID" id="19470614"/>
<dbReference type="AlphaFoldDB" id="S3CER9"/>
<feature type="transmembrane region" description="Helical" evidence="6">
    <location>
        <begin position="205"/>
        <end position="226"/>
    </location>
</feature>
<organism evidence="8 9">
    <name type="scientific">Glarea lozoyensis (strain ATCC 20868 / MF5171)</name>
    <dbReference type="NCBI Taxonomy" id="1116229"/>
    <lineage>
        <taxon>Eukaryota</taxon>
        <taxon>Fungi</taxon>
        <taxon>Dikarya</taxon>
        <taxon>Ascomycota</taxon>
        <taxon>Pezizomycotina</taxon>
        <taxon>Leotiomycetes</taxon>
        <taxon>Helotiales</taxon>
        <taxon>Helotiaceae</taxon>
        <taxon>Glarea</taxon>
    </lineage>
</organism>
<proteinExistence type="predicted"/>
<dbReference type="SUPFAM" id="SSF103473">
    <property type="entry name" value="MFS general substrate transporter"/>
    <property type="match status" value="1"/>
</dbReference>
<feature type="transmembrane region" description="Helical" evidence="6">
    <location>
        <begin position="461"/>
        <end position="482"/>
    </location>
</feature>
<feature type="transmembrane region" description="Helical" evidence="6">
    <location>
        <begin position="116"/>
        <end position="134"/>
    </location>
</feature>
<dbReference type="Proteomes" id="UP000016922">
    <property type="component" value="Unassembled WGS sequence"/>
</dbReference>
<keyword evidence="2 6" id="KW-0812">Transmembrane</keyword>
<comment type="subcellular location">
    <subcellularLocation>
        <location evidence="1">Membrane</location>
        <topology evidence="1">Multi-pass membrane protein</topology>
    </subcellularLocation>
</comment>
<keyword evidence="4 6" id="KW-0472">Membrane</keyword>
<dbReference type="InterPro" id="IPR036259">
    <property type="entry name" value="MFS_trans_sf"/>
</dbReference>
<dbReference type="GO" id="GO:0022857">
    <property type="term" value="F:transmembrane transporter activity"/>
    <property type="evidence" value="ECO:0007669"/>
    <property type="project" value="InterPro"/>
</dbReference>
<dbReference type="HOGENOM" id="CLU_008455_1_3_1"/>
<dbReference type="OMA" id="FPECYEQ"/>
<evidence type="ECO:0000256" key="6">
    <source>
        <dbReference type="SAM" id="Phobius"/>
    </source>
</evidence>
<evidence type="ECO:0000256" key="3">
    <source>
        <dbReference type="ARBA" id="ARBA00022989"/>
    </source>
</evidence>
<dbReference type="InterPro" id="IPR020846">
    <property type="entry name" value="MFS_dom"/>
</dbReference>
<evidence type="ECO:0000256" key="4">
    <source>
        <dbReference type="ARBA" id="ARBA00023136"/>
    </source>
</evidence>
<dbReference type="GO" id="GO:0016020">
    <property type="term" value="C:membrane"/>
    <property type="evidence" value="ECO:0007669"/>
    <property type="project" value="UniProtKB-SubCell"/>
</dbReference>
<evidence type="ECO:0000259" key="7">
    <source>
        <dbReference type="PROSITE" id="PS50850"/>
    </source>
</evidence>
<dbReference type="EMBL" id="KE145372">
    <property type="protein sequence ID" value="EPE24992.1"/>
    <property type="molecule type" value="Genomic_DNA"/>
</dbReference>
<dbReference type="RefSeq" id="XP_008087907.1">
    <property type="nucleotide sequence ID" value="XM_008089716.1"/>
</dbReference>
<protein>
    <submittedName>
        <fullName evidence="8">MFS general substrate transporter</fullName>
    </submittedName>
</protein>
<accession>S3CER9</accession>
<feature type="transmembrane region" description="Helical" evidence="6">
    <location>
        <begin position="494"/>
        <end position="514"/>
    </location>
</feature>
<reference evidence="8 9" key="1">
    <citation type="journal article" date="2013" name="BMC Genomics">
        <title>Genomics-driven discovery of the pneumocandin biosynthetic gene cluster in the fungus Glarea lozoyensis.</title>
        <authorList>
            <person name="Chen L."/>
            <person name="Yue Q."/>
            <person name="Zhang X."/>
            <person name="Xiang M."/>
            <person name="Wang C."/>
            <person name="Li S."/>
            <person name="Che Y."/>
            <person name="Ortiz-Lopez F.J."/>
            <person name="Bills G.F."/>
            <person name="Liu X."/>
            <person name="An Z."/>
        </authorList>
    </citation>
    <scope>NUCLEOTIDE SEQUENCE [LARGE SCALE GENOMIC DNA]</scope>
    <source>
        <strain evidence="9">ATCC 20868 / MF5171</strain>
    </source>
</reference>
<sequence length="527" mass="58036">MAVNSDLKVSTLLPESPNHENEIPNNLKDISASISSSDLEKATPNTTETLSIEPNLVTWTSPTDPRNPKNWPKTSKWLVTGIVSLFLFVTIMCSTVISPALPAIGADLHIENDAELQTAMSIYVLGYAFGPLFLAPLSELYGRVRVLQLSNVYFVIWSVVCGFARTKEQMIVARFMAGIGSSAPLGIGGGILSDVWHAAERGQSTALYSFLPLLAPAFGPLIGGFISQNLNWSWSFWIMAIVTTPPIILSFFVFRETYAPVILHRLAAKLRKETGNHDLYTIYDKERPSLPTRLRIALTRPTLMLFQQPIIQVWALFGAYSFGLLYIVLTTFPTLWIDQYGQSPSEAGLQCLWLGLGFTTGICIGGIFQDRIYVYLRKRYLQTSEEITHPPVAEHRLPLMIPSVLFMSIGLIIYGWTARAHTHWVGPGIGSVIYTTGYEIFAQCSVAYIIDAFPVHTASALAAVSVSKSVAGFAFPLFAPALYNALGWGYGNTVLAAVAFGLGMPVICGLWAWGRKVRDVSWGKKRV</sequence>
<dbReference type="PROSITE" id="PS50850">
    <property type="entry name" value="MFS"/>
    <property type="match status" value="1"/>
</dbReference>
<dbReference type="FunFam" id="1.20.1250.20:FF:000011">
    <property type="entry name" value="MFS multidrug transporter, putative"/>
    <property type="match status" value="1"/>
</dbReference>
<evidence type="ECO:0000256" key="5">
    <source>
        <dbReference type="SAM" id="MobiDB-lite"/>
    </source>
</evidence>
<dbReference type="CDD" id="cd17323">
    <property type="entry name" value="MFS_Tpo1_MDR_like"/>
    <property type="match status" value="1"/>
</dbReference>
<feature type="transmembrane region" description="Helical" evidence="6">
    <location>
        <begin position="397"/>
        <end position="416"/>
    </location>
</feature>
<feature type="transmembrane region" description="Helical" evidence="6">
    <location>
        <begin position="428"/>
        <end position="449"/>
    </location>
</feature>
<gene>
    <name evidence="8" type="ORF">GLAREA_11573</name>
</gene>
<dbReference type="PANTHER" id="PTHR23502:SF60">
    <property type="entry name" value="MAJOR FACILITATOR SUPERFAMILY (MFS) PROFILE DOMAIN-CONTAINING PROTEIN-RELATED"/>
    <property type="match status" value="1"/>
</dbReference>
<evidence type="ECO:0000256" key="1">
    <source>
        <dbReference type="ARBA" id="ARBA00004141"/>
    </source>
</evidence>
<dbReference type="Gene3D" id="1.20.1250.20">
    <property type="entry name" value="MFS general substrate transporter like domains"/>
    <property type="match status" value="1"/>
</dbReference>
<feature type="transmembrane region" description="Helical" evidence="6">
    <location>
        <begin position="232"/>
        <end position="254"/>
    </location>
</feature>
<dbReference type="Pfam" id="PF07690">
    <property type="entry name" value="MFS_1"/>
    <property type="match status" value="1"/>
</dbReference>
<feature type="transmembrane region" description="Helical" evidence="6">
    <location>
        <begin position="352"/>
        <end position="376"/>
    </location>
</feature>
<dbReference type="eggNOG" id="KOG0255">
    <property type="taxonomic scope" value="Eukaryota"/>
</dbReference>
<dbReference type="InterPro" id="IPR011701">
    <property type="entry name" value="MFS"/>
</dbReference>
<feature type="transmembrane region" description="Helical" evidence="6">
    <location>
        <begin position="310"/>
        <end position="332"/>
    </location>
</feature>
<feature type="region of interest" description="Disordered" evidence="5">
    <location>
        <begin position="1"/>
        <end position="25"/>
    </location>
</feature>
<feature type="transmembrane region" description="Helical" evidence="6">
    <location>
        <begin position="146"/>
        <end position="165"/>
    </location>
</feature>
<dbReference type="PANTHER" id="PTHR23502">
    <property type="entry name" value="MAJOR FACILITATOR SUPERFAMILY"/>
    <property type="match status" value="1"/>
</dbReference>
<keyword evidence="9" id="KW-1185">Reference proteome</keyword>
<evidence type="ECO:0000313" key="9">
    <source>
        <dbReference type="Proteomes" id="UP000016922"/>
    </source>
</evidence>
<keyword evidence="3 6" id="KW-1133">Transmembrane helix</keyword>
<evidence type="ECO:0000256" key="2">
    <source>
        <dbReference type="ARBA" id="ARBA00022692"/>
    </source>
</evidence>
<name>S3CER9_GLAL2</name>
<dbReference type="KEGG" id="glz:GLAREA_11573"/>
<feature type="domain" description="Major facilitator superfamily (MFS) profile" evidence="7">
    <location>
        <begin position="79"/>
        <end position="527"/>
    </location>
</feature>
<feature type="transmembrane region" description="Helical" evidence="6">
    <location>
        <begin position="77"/>
        <end position="104"/>
    </location>
</feature>
<evidence type="ECO:0000313" key="8">
    <source>
        <dbReference type="EMBL" id="EPE24992.1"/>
    </source>
</evidence>
<feature type="transmembrane region" description="Helical" evidence="6">
    <location>
        <begin position="171"/>
        <end position="193"/>
    </location>
</feature>
<dbReference type="OrthoDB" id="6770063at2759"/>